<dbReference type="EMBL" id="JAHLQT010018664">
    <property type="protein sequence ID" value="KAG7168960.1"/>
    <property type="molecule type" value="Genomic_DNA"/>
</dbReference>
<comment type="caution">
    <text evidence="2">The sequence shown here is derived from an EMBL/GenBank/DDBJ whole genome shotgun (WGS) entry which is preliminary data.</text>
</comment>
<dbReference type="AlphaFoldDB" id="A0A8J5K324"/>
<reference evidence="2" key="1">
    <citation type="journal article" date="2021" name="Sci. Adv.">
        <title>The American lobster genome reveals insights on longevity, neural, and immune adaptations.</title>
        <authorList>
            <person name="Polinski J.M."/>
            <person name="Zimin A.V."/>
            <person name="Clark K.F."/>
            <person name="Kohn A.B."/>
            <person name="Sadowski N."/>
            <person name="Timp W."/>
            <person name="Ptitsyn A."/>
            <person name="Khanna P."/>
            <person name="Romanova D.Y."/>
            <person name="Williams P."/>
            <person name="Greenwood S.J."/>
            <person name="Moroz L.L."/>
            <person name="Walt D.R."/>
            <person name="Bodnar A.G."/>
        </authorList>
    </citation>
    <scope>NUCLEOTIDE SEQUENCE</scope>
    <source>
        <strain evidence="2">GMGI-L3</strain>
    </source>
</reference>
<proteinExistence type="predicted"/>
<sequence length="84" mass="9758">MYLGLLNIRNTPQEGLNTSHAQRLMGRKTKTVMPINVTHLKSKQCSLDEERWLMQKKSTVAERHQDHRLLRPLSDREAVKDAAH</sequence>
<keyword evidence="3" id="KW-1185">Reference proteome</keyword>
<protein>
    <submittedName>
        <fullName evidence="2">Uncharacterized protein</fullName>
    </submittedName>
</protein>
<accession>A0A8J5K324</accession>
<gene>
    <name evidence="2" type="ORF">Hamer_G011648</name>
</gene>
<dbReference type="Proteomes" id="UP000747542">
    <property type="component" value="Unassembled WGS sequence"/>
</dbReference>
<name>A0A8J5K324_HOMAM</name>
<organism evidence="2 3">
    <name type="scientific">Homarus americanus</name>
    <name type="common">American lobster</name>
    <dbReference type="NCBI Taxonomy" id="6706"/>
    <lineage>
        <taxon>Eukaryota</taxon>
        <taxon>Metazoa</taxon>
        <taxon>Ecdysozoa</taxon>
        <taxon>Arthropoda</taxon>
        <taxon>Crustacea</taxon>
        <taxon>Multicrustacea</taxon>
        <taxon>Malacostraca</taxon>
        <taxon>Eumalacostraca</taxon>
        <taxon>Eucarida</taxon>
        <taxon>Decapoda</taxon>
        <taxon>Pleocyemata</taxon>
        <taxon>Astacidea</taxon>
        <taxon>Nephropoidea</taxon>
        <taxon>Nephropidae</taxon>
        <taxon>Homarus</taxon>
    </lineage>
</organism>
<evidence type="ECO:0000313" key="3">
    <source>
        <dbReference type="Proteomes" id="UP000747542"/>
    </source>
</evidence>
<evidence type="ECO:0000256" key="1">
    <source>
        <dbReference type="SAM" id="MobiDB-lite"/>
    </source>
</evidence>
<feature type="region of interest" description="Disordered" evidence="1">
    <location>
        <begin position="58"/>
        <end position="84"/>
    </location>
</feature>
<evidence type="ECO:0000313" key="2">
    <source>
        <dbReference type="EMBL" id="KAG7168960.1"/>
    </source>
</evidence>